<protein>
    <submittedName>
        <fullName evidence="2">Uncharacterized protein</fullName>
    </submittedName>
</protein>
<proteinExistence type="predicted"/>
<comment type="caution">
    <text evidence="2">The sequence shown here is derived from an EMBL/GenBank/DDBJ whole genome shotgun (WGS) entry which is preliminary data.</text>
</comment>
<reference evidence="2" key="1">
    <citation type="submission" date="2018-10" db="EMBL/GenBank/DDBJ databases">
        <title>Iterative Subtractive Binning of Freshwater Chronoseries Metagenomes Recovers Nearly Complete Genomes from over Four Hundred Novel Species.</title>
        <authorList>
            <person name="Rodriguez-R L.M."/>
            <person name="Tsementzi D."/>
            <person name="Luo C."/>
            <person name="Konstantinidis K.T."/>
        </authorList>
    </citation>
    <scope>NUCLEOTIDE SEQUENCE</scope>
    <source>
        <strain evidence="2">WB7_6_001</strain>
    </source>
</reference>
<name>A0A964V0L3_9PROT</name>
<evidence type="ECO:0000256" key="1">
    <source>
        <dbReference type="SAM" id="MobiDB-lite"/>
    </source>
</evidence>
<sequence length="158" mass="16782">MAEDGIRAATVAGLPRRGRAAAGPASDGAGDASALSQHPSVYAEGDFSVCGLLRGGKTMTKRVCGNCRWWSAGPTGSGYCQRRSPISVEDLWPITGKGSSCGEWADVSITPEDEERQELIRRFAVALVTAGGPIDDSIWYEAAELAALEPQIQRENEQ</sequence>
<organism evidence="2 3">
    <name type="scientific">Candidatus Fonsibacter lacus</name>
    <dbReference type="NCBI Taxonomy" id="2576439"/>
    <lineage>
        <taxon>Bacteria</taxon>
        <taxon>Pseudomonadati</taxon>
        <taxon>Pseudomonadota</taxon>
        <taxon>Alphaproteobacteria</taxon>
        <taxon>Candidatus Pelagibacterales</taxon>
        <taxon>Candidatus Pelagibacterales incertae sedis</taxon>
        <taxon>Candidatus Fonsibacter</taxon>
    </lineage>
</organism>
<gene>
    <name evidence="2" type="ORF">EBV32_03000</name>
</gene>
<accession>A0A964V0L3</accession>
<dbReference type="Proteomes" id="UP000713222">
    <property type="component" value="Unassembled WGS sequence"/>
</dbReference>
<evidence type="ECO:0000313" key="2">
    <source>
        <dbReference type="EMBL" id="NBN88042.1"/>
    </source>
</evidence>
<dbReference type="EMBL" id="RGET01000039">
    <property type="protein sequence ID" value="NBN88042.1"/>
    <property type="molecule type" value="Genomic_DNA"/>
</dbReference>
<evidence type="ECO:0000313" key="3">
    <source>
        <dbReference type="Proteomes" id="UP000713222"/>
    </source>
</evidence>
<dbReference type="AlphaFoldDB" id="A0A964V0L3"/>
<feature type="region of interest" description="Disordered" evidence="1">
    <location>
        <begin position="16"/>
        <end position="35"/>
    </location>
</feature>